<keyword evidence="4" id="KW-1185">Reference proteome</keyword>
<dbReference type="Pfam" id="PF08378">
    <property type="entry name" value="NERD"/>
    <property type="match status" value="1"/>
</dbReference>
<dbReference type="InterPro" id="IPR011528">
    <property type="entry name" value="NERD"/>
</dbReference>
<name>A0ABT9BKX2_9MICO</name>
<gene>
    <name evidence="3" type="ORF">Q5716_05450</name>
</gene>
<organism evidence="3 4">
    <name type="scientific">Antiquaquibacter soli</name>
    <dbReference type="NCBI Taxonomy" id="3064523"/>
    <lineage>
        <taxon>Bacteria</taxon>
        <taxon>Bacillati</taxon>
        <taxon>Actinomycetota</taxon>
        <taxon>Actinomycetes</taxon>
        <taxon>Micrococcales</taxon>
        <taxon>Microbacteriaceae</taxon>
        <taxon>Antiquaquibacter</taxon>
    </lineage>
</organism>
<evidence type="ECO:0000313" key="3">
    <source>
        <dbReference type="EMBL" id="MDO7881672.1"/>
    </source>
</evidence>
<keyword evidence="1" id="KW-0472">Membrane</keyword>
<protein>
    <submittedName>
        <fullName evidence="3">Nuclease-related domain-containing protein</fullName>
    </submittedName>
</protein>
<proteinExistence type="predicted"/>
<dbReference type="RefSeq" id="WP_305002079.1">
    <property type="nucleotide sequence ID" value="NZ_JAUQUB010000001.1"/>
</dbReference>
<feature type="transmembrane region" description="Helical" evidence="1">
    <location>
        <begin position="235"/>
        <end position="261"/>
    </location>
</feature>
<keyword evidence="1" id="KW-0812">Transmembrane</keyword>
<evidence type="ECO:0000313" key="4">
    <source>
        <dbReference type="Proteomes" id="UP001241072"/>
    </source>
</evidence>
<reference evidence="3 4" key="1">
    <citation type="submission" date="2023-07" db="EMBL/GenBank/DDBJ databases">
        <title>Protaetiibacter sp. nov WY-16 isolated from soil.</title>
        <authorList>
            <person name="Liu B."/>
            <person name="Wan Y."/>
        </authorList>
    </citation>
    <scope>NUCLEOTIDE SEQUENCE [LARGE SCALE GENOMIC DNA]</scope>
    <source>
        <strain evidence="3 4">WY-16</strain>
    </source>
</reference>
<dbReference type="EMBL" id="JAUQUB010000001">
    <property type="protein sequence ID" value="MDO7881672.1"/>
    <property type="molecule type" value="Genomic_DNA"/>
</dbReference>
<feature type="domain" description="NERD" evidence="2">
    <location>
        <begin position="52"/>
        <end position="150"/>
    </location>
</feature>
<evidence type="ECO:0000256" key="1">
    <source>
        <dbReference type="SAM" id="Phobius"/>
    </source>
</evidence>
<sequence>MDGRGVRDRIAAQSAMAAVVAAQSDAPARSPWARMLGLSPLAPGSRDEYRAALGELLVGDMLENLGQRWDVLHDIPLGSSTLDHLLIGPAGVFAVRVANHGDRDVVVDGALLVSGEPTDDVAEAARQADLAGEHLSVAAGEAVRVRALLVVVDPRRLVERTAPTSVRVVASADLDRMLHRSPRVLSGDEVARVSDLADLESTWPPPQPQSLDLPGLHRAFAIVRQDVRSALLRRALWAGGALAVGCVGLWLVVARAVAAVVSS</sequence>
<dbReference type="Proteomes" id="UP001241072">
    <property type="component" value="Unassembled WGS sequence"/>
</dbReference>
<evidence type="ECO:0000259" key="2">
    <source>
        <dbReference type="Pfam" id="PF08378"/>
    </source>
</evidence>
<accession>A0ABT9BKX2</accession>
<comment type="caution">
    <text evidence="3">The sequence shown here is derived from an EMBL/GenBank/DDBJ whole genome shotgun (WGS) entry which is preliminary data.</text>
</comment>
<keyword evidence="1" id="KW-1133">Transmembrane helix</keyword>